<gene>
    <name evidence="1" type="ORF">ASZ90_001924</name>
</gene>
<evidence type="ECO:0000313" key="1">
    <source>
        <dbReference type="EMBL" id="KUG28212.1"/>
    </source>
</evidence>
<accession>A0A0W8G4W2</accession>
<sequence>MEEKMKKIALILALLVMALSAHTAYAACKATSINQVTAIAGSFTATDGTFTNRAFLLPSNTATRNQFLAILLTALSSGKNIIICTNSYNSGSVLTALQLRP</sequence>
<dbReference type="AlphaFoldDB" id="A0A0W8G4W2"/>
<comment type="caution">
    <text evidence="1">The sequence shown here is derived from an EMBL/GenBank/DDBJ whole genome shotgun (WGS) entry which is preliminary data.</text>
</comment>
<name>A0A0W8G4W2_9ZZZZ</name>
<proteinExistence type="predicted"/>
<protein>
    <submittedName>
        <fullName evidence="1">Uncharacterized protein</fullName>
    </submittedName>
</protein>
<organism evidence="1">
    <name type="scientific">hydrocarbon metagenome</name>
    <dbReference type="NCBI Taxonomy" id="938273"/>
    <lineage>
        <taxon>unclassified sequences</taxon>
        <taxon>metagenomes</taxon>
        <taxon>ecological metagenomes</taxon>
    </lineage>
</organism>
<reference evidence="1" key="1">
    <citation type="journal article" date="2015" name="Proc. Natl. Acad. Sci. U.S.A.">
        <title>Networks of energetic and metabolic interactions define dynamics in microbial communities.</title>
        <authorList>
            <person name="Embree M."/>
            <person name="Liu J.K."/>
            <person name="Al-Bassam M.M."/>
            <person name="Zengler K."/>
        </authorList>
    </citation>
    <scope>NUCLEOTIDE SEQUENCE</scope>
</reference>
<dbReference type="EMBL" id="LNQE01000248">
    <property type="protein sequence ID" value="KUG28212.1"/>
    <property type="molecule type" value="Genomic_DNA"/>
</dbReference>